<evidence type="ECO:0000256" key="2">
    <source>
        <dbReference type="ARBA" id="ARBA00022771"/>
    </source>
</evidence>
<feature type="compositionally biased region" description="Gly residues" evidence="4">
    <location>
        <begin position="840"/>
        <end position="858"/>
    </location>
</feature>
<sequence length="1830" mass="189959">YRRSSATPSTTPSRCKVLGCASDLASAPKTHQRFRLCNLHIKAPAILVDGVASRFCQQCSRFHPLTEFHGTNRTCRMMLVKNRARQRGANPFSSPYGAPAVPTAWKQSALPLPLLAFHAAAGETAISATAEAPNMAAAGVSAAGWGRVPNALVPTLTPPGFPAPLGWQVARTHPVARDDTGAGAPGTEAATANCPAAVGTQINKPALLAIPPPEGQPCTAPTLSPVCSSGASSEHSLTTCPSALAAPMATAAVAGARASELPGLQHAASAGGASTSVAGLKSANQPQPLSCTDSLKSYREGAMPFVMPAVPPPPVPCSPANLVSLGAPSRPRTSSVFEFESRDGDGVSVAAEAGPEAGAGLNVGGQAGRAVAATAAATEAFARSPSDGAAVTLAASSTMMATSPVSAFPSERELCIGSELGSGGPDPHSLQSCRAAPQGTSTSMTASVSLFARCSAPPALCQPDCDNVGGQTLDVLRHWQRRVEQDLDQLPPLQRLQAERKPRHHPFQGMRLSRRPSAPQWERPSLQRTLLCKQTCSSLRTRGDFHTTSTSLVHGGGGPNGDDGGLLGGDGPGDDDLSWWSVENCTASLGDDDCGRVGIGGGGGSSNGNGVVDGGSGSGSGGNCNNGGSVDSSMLSCISAPSPDTANPQTNLHFCNSNCLLMNSTSVAAVGCDLSILGALRNSGDGGGDIWGLQRASSFGNFKRRRSLGSEAAGDDGAANVRHCNNAGLAEPTFDAALVAVMSGAVEGQGAHPCIAPQLPVSPLPQGMAALQPSQQQPALATMMPGLGKTMNMLARCAPAGQNSTTDCSKNIPIAELWSPDGCLHNAGSSNGRGGRDGRFGNGGDPPSGRGCDAGDGRGSPLSQSCRPGRTHTATEGQCVRTPSLAVALAVEATTLSAVLSASGGGSRGDAAQPAPRGKASLVLGSLALNEKIEEGAIHTTAAPSGAKAGAVRPAVAADQSGANHNTATGATGSPSAVHGDSLLFASLAAEWQGEGEPDDGADELLLGLDDAAAAGSLIRCRHVEMQQSQSQSQSPSITTMAIQQPQLMVQQLPSVITTEPVSTGLLPTGCASASVLASSFARSSTAAGWWSQSSFSSQKATDATTAMHRERSIAPDVEMMATSSPHTTPMVKPSAGIIVEGGGPGGLLPGAPQLHMWVRSAQSEPAWGSLPSDMACHQHQHQQTPPHYLQHRLGQPSQPPPQQQQQHQYQHKQAAQQSSCIMEDRDRAFSNDTSVCRLQQDDAGAGMSICMSGRKAVGEETEEQLQLLLGDLIGSDMPLQPRLANAVQPQPTQILPTPALTSSLLQQLRQQYYCGIPLPLPQAIESSRTPPPPPPLLPQSHQPQQQQGPFVVESDAGSGSGYWGANISVQSSNMLIEYPSQSVSASLAITGSGSCMGAGCGSSQAAHKAAHQRQYQQQHLLQQQQQQQQLGGRYEGPWPRDKQAIAEFSMTDTATAPQAVSLEAVPCTAAVAAATAIGSIPTSCLRSQSMLDALDGMVASSHASSSDLWYNHPLPSQQQKLQQQQQEKQQQEKQQRQPHVSSRQSGSSTRHSRRSHRYTSSTRYDGVHDGVARRDRDFMCKAVQQQQQLWGELRSMQEQQHALLEQQLEQQRALAKLLGGGAQHVGPGSIAAPAGGGGAIAVGATAAVNPIADVVGYAAAATVRTTANTLSLLEAWQKQQQQQQDGAQLGQGGGGGGSCGSLLSHLQPAVPVFGRWSMPVLRDGGNVENIPSVEQRDWQVRLQQPGSRLQQGQGELSDGLQPQSQPQSQPQEHHDDLALPTRCHGRNRFTRHIHQSHQPLEQHRPNKQQSSPRGTSSPAVLSPASPERF</sequence>
<feature type="region of interest" description="Disordered" evidence="4">
    <location>
        <begin position="601"/>
        <end position="625"/>
    </location>
</feature>
<feature type="compositionally biased region" description="Low complexity" evidence="4">
    <location>
        <begin position="1339"/>
        <end position="1350"/>
    </location>
</feature>
<feature type="compositionally biased region" description="Polar residues" evidence="4">
    <location>
        <begin position="961"/>
        <end position="975"/>
    </location>
</feature>
<dbReference type="InterPro" id="IPR036893">
    <property type="entry name" value="SBP_sf"/>
</dbReference>
<feature type="region of interest" description="Disordered" evidence="4">
    <location>
        <begin position="1324"/>
        <end position="1358"/>
    </location>
</feature>
<dbReference type="InterPro" id="IPR004333">
    <property type="entry name" value="SBP_dom"/>
</dbReference>
<keyword evidence="3" id="KW-0862">Zinc</keyword>
<feature type="region of interest" description="Disordered" evidence="4">
    <location>
        <begin position="1170"/>
        <end position="1221"/>
    </location>
</feature>
<feature type="compositionally biased region" description="Low complexity" evidence="4">
    <location>
        <begin position="1518"/>
        <end position="1529"/>
    </location>
</feature>
<reference evidence="6 7" key="1">
    <citation type="journal article" date="2023" name="IScience">
        <title>Expanded male sex-determining region conserved during the evolution of homothallism in the green alga Volvox.</title>
        <authorList>
            <person name="Yamamoto K."/>
            <person name="Matsuzaki R."/>
            <person name="Mahakham W."/>
            <person name="Heman W."/>
            <person name="Sekimoto H."/>
            <person name="Kawachi M."/>
            <person name="Minakuchi Y."/>
            <person name="Toyoda A."/>
            <person name="Nozaki H."/>
        </authorList>
    </citation>
    <scope>NUCLEOTIDE SEQUENCE [LARGE SCALE GENOMIC DNA]</scope>
    <source>
        <strain evidence="6 7">NIES-4468</strain>
    </source>
</reference>
<keyword evidence="7" id="KW-1185">Reference proteome</keyword>
<dbReference type="EMBL" id="BSDZ01000022">
    <property type="protein sequence ID" value="GLI65170.1"/>
    <property type="molecule type" value="Genomic_DNA"/>
</dbReference>
<dbReference type="Pfam" id="PF03110">
    <property type="entry name" value="SBP"/>
    <property type="match status" value="1"/>
</dbReference>
<proteinExistence type="predicted"/>
<dbReference type="PROSITE" id="PS51141">
    <property type="entry name" value="ZF_SBP"/>
    <property type="match status" value="1"/>
</dbReference>
<feature type="compositionally biased region" description="Polar residues" evidence="4">
    <location>
        <begin position="1745"/>
        <end position="1755"/>
    </location>
</feature>
<feature type="region of interest" description="Disordered" evidence="4">
    <location>
        <begin position="547"/>
        <end position="572"/>
    </location>
</feature>
<evidence type="ECO:0000259" key="5">
    <source>
        <dbReference type="PROSITE" id="PS51141"/>
    </source>
</evidence>
<organism evidence="6 7">
    <name type="scientific">Volvox africanus</name>
    <dbReference type="NCBI Taxonomy" id="51714"/>
    <lineage>
        <taxon>Eukaryota</taxon>
        <taxon>Viridiplantae</taxon>
        <taxon>Chlorophyta</taxon>
        <taxon>core chlorophytes</taxon>
        <taxon>Chlorophyceae</taxon>
        <taxon>CS clade</taxon>
        <taxon>Chlamydomonadales</taxon>
        <taxon>Volvocaceae</taxon>
        <taxon>Volvox</taxon>
    </lineage>
</organism>
<feature type="region of interest" description="Disordered" evidence="4">
    <location>
        <begin position="416"/>
        <end position="436"/>
    </location>
</feature>
<evidence type="ECO:0000313" key="6">
    <source>
        <dbReference type="EMBL" id="GLI65170.1"/>
    </source>
</evidence>
<name>A0ABQ5S5M1_9CHLO</name>
<keyword evidence="1" id="KW-0479">Metal-binding</keyword>
<dbReference type="Gene3D" id="4.10.1100.10">
    <property type="entry name" value="Transcription factor, SBP-box domain"/>
    <property type="match status" value="1"/>
</dbReference>
<feature type="compositionally biased region" description="Basic residues" evidence="4">
    <location>
        <begin position="1784"/>
        <end position="1796"/>
    </location>
</feature>
<feature type="region of interest" description="Disordered" evidence="4">
    <location>
        <begin position="1745"/>
        <end position="1830"/>
    </location>
</feature>
<accession>A0ABQ5S5M1</accession>
<feature type="region of interest" description="Disordered" evidence="4">
    <location>
        <begin position="828"/>
        <end position="877"/>
    </location>
</feature>
<dbReference type="SUPFAM" id="SSF103612">
    <property type="entry name" value="SBT domain"/>
    <property type="match status" value="1"/>
</dbReference>
<feature type="region of interest" description="Disordered" evidence="4">
    <location>
        <begin position="1518"/>
        <end position="1570"/>
    </location>
</feature>
<evidence type="ECO:0000256" key="3">
    <source>
        <dbReference type="ARBA" id="ARBA00022833"/>
    </source>
</evidence>
<dbReference type="Proteomes" id="UP001165090">
    <property type="component" value="Unassembled WGS sequence"/>
</dbReference>
<feature type="non-terminal residue" evidence="6">
    <location>
        <position position="1"/>
    </location>
</feature>
<dbReference type="InterPro" id="IPR044817">
    <property type="entry name" value="SBP-like"/>
</dbReference>
<feature type="compositionally biased region" description="Low complexity" evidence="4">
    <location>
        <begin position="1204"/>
        <end position="1219"/>
    </location>
</feature>
<feature type="domain" description="SBP-type" evidence="5">
    <location>
        <begin position="12"/>
        <end position="89"/>
    </location>
</feature>
<evidence type="ECO:0000256" key="4">
    <source>
        <dbReference type="SAM" id="MobiDB-lite"/>
    </source>
</evidence>
<feature type="compositionally biased region" description="Low complexity" evidence="4">
    <location>
        <begin position="1762"/>
        <end position="1771"/>
    </location>
</feature>
<feature type="compositionally biased region" description="Polar residues" evidence="4">
    <location>
        <begin position="861"/>
        <end position="876"/>
    </location>
</feature>
<keyword evidence="2" id="KW-0863">Zinc-finger</keyword>
<feature type="region of interest" description="Disordered" evidence="4">
    <location>
        <begin position="500"/>
        <end position="523"/>
    </location>
</feature>
<feature type="region of interest" description="Disordered" evidence="4">
    <location>
        <begin position="955"/>
        <end position="975"/>
    </location>
</feature>
<evidence type="ECO:0000256" key="1">
    <source>
        <dbReference type="ARBA" id="ARBA00022723"/>
    </source>
</evidence>
<dbReference type="PANTHER" id="PTHR31251:SF169">
    <property type="entry name" value="SQUAMOSA PROMOTER-BINDING-LIKE PROTEIN 8"/>
    <property type="match status" value="1"/>
</dbReference>
<feature type="compositionally biased region" description="Polar residues" evidence="4">
    <location>
        <begin position="1808"/>
        <end position="1820"/>
    </location>
</feature>
<dbReference type="PANTHER" id="PTHR31251">
    <property type="entry name" value="SQUAMOSA PROMOTER-BINDING-LIKE PROTEIN 4"/>
    <property type="match status" value="1"/>
</dbReference>
<gene>
    <name evidence="6" type="ORF">VaNZ11_008626</name>
</gene>
<protein>
    <recommendedName>
        <fullName evidence="5">SBP-type domain-containing protein</fullName>
    </recommendedName>
</protein>
<feature type="compositionally biased region" description="Low complexity" evidence="4">
    <location>
        <begin position="1538"/>
        <end position="1550"/>
    </location>
</feature>
<comment type="caution">
    <text evidence="6">The sequence shown here is derived from an EMBL/GenBank/DDBJ whole genome shotgun (WGS) entry which is preliminary data.</text>
</comment>
<feature type="compositionally biased region" description="Gly residues" evidence="4">
    <location>
        <begin position="554"/>
        <end position="571"/>
    </location>
</feature>
<evidence type="ECO:0000313" key="7">
    <source>
        <dbReference type="Proteomes" id="UP001165090"/>
    </source>
</evidence>